<keyword evidence="2" id="KW-0812">Transmembrane</keyword>
<evidence type="ECO:0000256" key="1">
    <source>
        <dbReference type="SAM" id="MobiDB-lite"/>
    </source>
</evidence>
<feature type="transmembrane region" description="Helical" evidence="2">
    <location>
        <begin position="68"/>
        <end position="88"/>
    </location>
</feature>
<evidence type="ECO:0000313" key="3">
    <source>
        <dbReference type="EMBL" id="GCE13842.1"/>
    </source>
</evidence>
<gene>
    <name evidence="3" type="ORF">KTT_37010</name>
</gene>
<dbReference type="EMBL" id="BIFR01000001">
    <property type="protein sequence ID" value="GCE13842.1"/>
    <property type="molecule type" value="Genomic_DNA"/>
</dbReference>
<protein>
    <submittedName>
        <fullName evidence="3">Uncharacterized protein</fullName>
    </submittedName>
</protein>
<proteinExistence type="predicted"/>
<evidence type="ECO:0000313" key="4">
    <source>
        <dbReference type="Proteomes" id="UP000287352"/>
    </source>
</evidence>
<feature type="region of interest" description="Disordered" evidence="1">
    <location>
        <begin position="97"/>
        <end position="168"/>
    </location>
</feature>
<comment type="caution">
    <text evidence="3">The sequence shown here is derived from an EMBL/GenBank/DDBJ whole genome shotgun (WGS) entry which is preliminary data.</text>
</comment>
<feature type="transmembrane region" description="Helical" evidence="2">
    <location>
        <begin position="45"/>
        <end position="62"/>
    </location>
</feature>
<dbReference type="Proteomes" id="UP000287352">
    <property type="component" value="Unassembled WGS sequence"/>
</dbReference>
<reference evidence="4" key="1">
    <citation type="submission" date="2018-12" db="EMBL/GenBank/DDBJ databases">
        <title>Tengunoibacter tsumagoiensis gen. nov., sp. nov., Dictyobacter kobayashii sp. nov., D. alpinus sp. nov., and D. joshuensis sp. nov. and description of Dictyobacteraceae fam. nov. within the order Ktedonobacterales isolated from Tengu-no-mugimeshi.</title>
        <authorList>
            <person name="Wang C.M."/>
            <person name="Zheng Y."/>
            <person name="Sakai Y."/>
            <person name="Toyoda A."/>
            <person name="Minakuchi Y."/>
            <person name="Abe K."/>
            <person name="Yokota A."/>
            <person name="Yabe S."/>
        </authorList>
    </citation>
    <scope>NUCLEOTIDE SEQUENCE [LARGE SCALE GENOMIC DNA]</scope>
    <source>
        <strain evidence="4">Uno3</strain>
    </source>
</reference>
<keyword evidence="4" id="KW-1185">Reference proteome</keyword>
<name>A0A402A419_9CHLR</name>
<feature type="compositionally biased region" description="Low complexity" evidence="1">
    <location>
        <begin position="140"/>
        <end position="156"/>
    </location>
</feature>
<accession>A0A402A419</accession>
<sequence length="168" mass="19887">MGYEDPRMTRRMYKAQRRANKYAYRAQRRVDRYRYKLDRRIYGRSGYRVPGFLVLLFCLLLFSWIHTWVWFVLGAIAVVCIVTALRWLGQGQTNFFSDNQPQQPNYPPSSPGQQQDYNVDYGQGYQASPPPQTYSEGDKQYYYPPQTSSQYDQPQSHYPGQEQPPLMQ</sequence>
<dbReference type="RefSeq" id="WP_126581335.1">
    <property type="nucleotide sequence ID" value="NZ_BIFR01000001.1"/>
</dbReference>
<organism evidence="3 4">
    <name type="scientific">Tengunoibacter tsumagoiensis</name>
    <dbReference type="NCBI Taxonomy" id="2014871"/>
    <lineage>
        <taxon>Bacteria</taxon>
        <taxon>Bacillati</taxon>
        <taxon>Chloroflexota</taxon>
        <taxon>Ktedonobacteria</taxon>
        <taxon>Ktedonobacterales</taxon>
        <taxon>Dictyobacteraceae</taxon>
        <taxon>Tengunoibacter</taxon>
    </lineage>
</organism>
<evidence type="ECO:0000256" key="2">
    <source>
        <dbReference type="SAM" id="Phobius"/>
    </source>
</evidence>
<keyword evidence="2" id="KW-1133">Transmembrane helix</keyword>
<keyword evidence="2" id="KW-0472">Membrane</keyword>
<dbReference type="AlphaFoldDB" id="A0A402A419"/>